<evidence type="ECO:0008006" key="4">
    <source>
        <dbReference type="Google" id="ProtNLM"/>
    </source>
</evidence>
<reference evidence="2 3" key="1">
    <citation type="submission" date="2021-01" db="EMBL/GenBank/DDBJ databases">
        <title>Sequencing the genomes of 1000 actinobacteria strains.</title>
        <authorList>
            <person name="Klenk H.-P."/>
        </authorList>
    </citation>
    <scope>NUCLEOTIDE SEQUENCE [LARGE SCALE GENOMIC DNA]</scope>
    <source>
        <strain evidence="2 3">DSM 44581</strain>
    </source>
</reference>
<comment type="caution">
    <text evidence="2">The sequence shown here is derived from an EMBL/GenBank/DDBJ whole genome shotgun (WGS) entry which is preliminary data.</text>
</comment>
<organism evidence="2 3">
    <name type="scientific">Saccharothrix algeriensis</name>
    <dbReference type="NCBI Taxonomy" id="173560"/>
    <lineage>
        <taxon>Bacteria</taxon>
        <taxon>Bacillati</taxon>
        <taxon>Actinomycetota</taxon>
        <taxon>Actinomycetes</taxon>
        <taxon>Pseudonocardiales</taxon>
        <taxon>Pseudonocardiaceae</taxon>
        <taxon>Saccharothrix</taxon>
    </lineage>
</organism>
<evidence type="ECO:0000313" key="2">
    <source>
        <dbReference type="EMBL" id="MBM7811600.1"/>
    </source>
</evidence>
<accession>A0ABS2S6Z1</accession>
<evidence type="ECO:0000256" key="1">
    <source>
        <dbReference type="SAM" id="MobiDB-lite"/>
    </source>
</evidence>
<proteinExistence type="predicted"/>
<evidence type="ECO:0000313" key="3">
    <source>
        <dbReference type="Proteomes" id="UP001195724"/>
    </source>
</evidence>
<dbReference type="RefSeq" id="WP_204842469.1">
    <property type="nucleotide sequence ID" value="NZ_JAFBCL010000001.1"/>
</dbReference>
<protein>
    <recommendedName>
        <fullName evidence="4">Band 7 domain-containing protein</fullName>
    </recommendedName>
</protein>
<name>A0ABS2S6Z1_9PSEU</name>
<keyword evidence="3" id="KW-1185">Reference proteome</keyword>
<gene>
    <name evidence="2" type="ORF">JOE68_002465</name>
</gene>
<feature type="region of interest" description="Disordered" evidence="1">
    <location>
        <begin position="407"/>
        <end position="440"/>
    </location>
</feature>
<sequence length="440" mass="50591">MTTPYPIVDKRSLDRVPNRKLFGPRRTRTTEEIPQGHAHHRLVYRVHGEYVLDNSERPLDSAEVVEASHVSLVDVSRDVEVLVDLDIPSKDADTFTVQATFTCTVIDPIAVVREGVPDATAALRAYLKGHGRLFELGLDYALADINEARRKLNAQVKAFVTVCPPAFLGMTAELASVEVRTPEELARFLQSLREEHWQTETDVTRQRGRQTLRRDEVEHEQAIATQAQRHRLDLDADRREYERYQFEQHSGAVPADAVSSLVYAHAVGDVTSAELVEQLRQREADRRAEDRADDRQRREWEREDARERREWDREVGRRRWEAYREVRSERALLDRQRLELEHAERLRDREWQREDASHDREDQRRRLNAKLEVVRAVAERGHLDMVNLNLDRLLETVFDVVPEPITAGAGAPDGIEAGPTAAAQAEEDGLDAGVREEDDH</sequence>
<dbReference type="EMBL" id="JAFBCL010000001">
    <property type="protein sequence ID" value="MBM7811600.1"/>
    <property type="molecule type" value="Genomic_DNA"/>
</dbReference>
<dbReference type="Proteomes" id="UP001195724">
    <property type="component" value="Unassembled WGS sequence"/>
</dbReference>